<evidence type="ECO:0000313" key="1">
    <source>
        <dbReference type="EMBL" id="PGM93661.1"/>
    </source>
</evidence>
<accession>A0A2B9E2V4</accession>
<sequence length="193" mass="21372">MKQEEDGRGHPMIHTPYSYSPQFEGVSQSAATLEDTEKINKDVSFCCIVHIPDGFVYVPNGTLKISYNVSQLSVVKETCQKTIVVDHCGPVDVTLNLLKVVGSIPYMVSAKVQGECGQQYGNTTKSDNRIDLSYMSHISVNCVLKLSVESLPEYHIEEQNVAISNFQVTHVQEQGSNFLRFTGTVGFQNVPHS</sequence>
<dbReference type="RefSeq" id="WP_098777086.1">
    <property type="nucleotide sequence ID" value="NZ_NUHO01000045.1"/>
</dbReference>
<reference evidence="1 2" key="1">
    <citation type="submission" date="2017-09" db="EMBL/GenBank/DDBJ databases">
        <title>Large-scale bioinformatics analysis of Bacillus genomes uncovers conserved roles of natural products in bacterial physiology.</title>
        <authorList>
            <consortium name="Agbiome Team Llc"/>
            <person name="Bleich R.M."/>
            <person name="Grubbs K.J."/>
            <person name="Santa Maria K.C."/>
            <person name="Allen S.E."/>
            <person name="Farag S."/>
            <person name="Shank E.A."/>
            <person name="Bowers A."/>
        </authorList>
    </citation>
    <scope>NUCLEOTIDE SEQUENCE [LARGE SCALE GENOMIC DNA]</scope>
    <source>
        <strain evidence="1 2">AFS053130</strain>
    </source>
</reference>
<evidence type="ECO:0000313" key="2">
    <source>
        <dbReference type="Proteomes" id="UP000222054"/>
    </source>
</evidence>
<organism evidence="1 2">
    <name type="scientific">Bacillus cereus</name>
    <dbReference type="NCBI Taxonomy" id="1396"/>
    <lineage>
        <taxon>Bacteria</taxon>
        <taxon>Bacillati</taxon>
        <taxon>Bacillota</taxon>
        <taxon>Bacilli</taxon>
        <taxon>Bacillales</taxon>
        <taxon>Bacillaceae</taxon>
        <taxon>Bacillus</taxon>
        <taxon>Bacillus cereus group</taxon>
    </lineage>
</organism>
<protein>
    <submittedName>
        <fullName evidence="1">Uncharacterized protein</fullName>
    </submittedName>
</protein>
<dbReference type="Proteomes" id="UP000222054">
    <property type="component" value="Unassembled WGS sequence"/>
</dbReference>
<dbReference type="EMBL" id="NUHO01000045">
    <property type="protein sequence ID" value="PGM93661.1"/>
    <property type="molecule type" value="Genomic_DNA"/>
</dbReference>
<dbReference type="AlphaFoldDB" id="A0A2B9E2V4"/>
<proteinExistence type="predicted"/>
<comment type="caution">
    <text evidence="1">The sequence shown here is derived from an EMBL/GenBank/DDBJ whole genome shotgun (WGS) entry which is preliminary data.</text>
</comment>
<name>A0A2B9E2V4_BACCE</name>
<gene>
    <name evidence="1" type="ORF">CN958_12440</name>
</gene>